<dbReference type="Proteomes" id="UP001198495">
    <property type="component" value="Unassembled WGS sequence"/>
</dbReference>
<evidence type="ECO:0000313" key="4">
    <source>
        <dbReference type="EMBL" id="MCC2219928.1"/>
    </source>
</evidence>
<reference evidence="4 5" key="1">
    <citation type="submission" date="2021-10" db="EMBL/GenBank/DDBJ databases">
        <title>Anaerobic single-cell dispensing facilitates the cultivation of human gut bacteria.</title>
        <authorList>
            <person name="Afrizal A."/>
        </authorList>
    </citation>
    <scope>NUCLEOTIDE SEQUENCE [LARGE SCALE GENOMIC DNA]</scope>
    <source>
        <strain evidence="4 5">CLA-AA-H212</strain>
    </source>
</reference>
<accession>A0ABS8FTN3</accession>
<dbReference type="SUPFAM" id="SSF58104">
    <property type="entry name" value="Methyl-accepting chemotaxis protein (MCP) signaling domain"/>
    <property type="match status" value="1"/>
</dbReference>
<protein>
    <submittedName>
        <fullName evidence="4">Methyl-accepting chemotaxis protein</fullName>
    </submittedName>
</protein>
<dbReference type="PROSITE" id="PS50111">
    <property type="entry name" value="CHEMOTAXIS_TRANSDUC_2"/>
    <property type="match status" value="1"/>
</dbReference>
<comment type="caution">
    <text evidence="4">The sequence shown here is derived from an EMBL/GenBank/DDBJ whole genome shotgun (WGS) entry which is preliminary data.</text>
</comment>
<dbReference type="PANTHER" id="PTHR32089">
    <property type="entry name" value="METHYL-ACCEPTING CHEMOTAXIS PROTEIN MCPB"/>
    <property type="match status" value="1"/>
</dbReference>
<proteinExistence type="predicted"/>
<sequence length="432" mass="47645">MIEQMVSLTSTSVQHAKVSSEDLADLVTTTNTMASLSGEIEQTLQNFKSEFAMVKNETGVIENITSQTNLLALNASIEAARVGESGKGFAVVAEQIRTLSEETKSSSNQIRQALEHLEETSERMTASMEETLKLIQLTLTKVTQTGKSMTEIASDTNKIGENIQVIDHAMKEVEASNIHLVDNLNQVTDIVGDMTTCISDSNEINNRMLSKYDESANSINSIETVIESLMCELGIGGFMGTEDVQPGMKLSVALKDGKNYYGEVLTRENNTLSITLANAPKLTEVTECKLQVTVGNVLYCWDPAKIVHTAQEADSHFTIQIESRPKINNRRKYPRLDISNACTITLADGTTTMEGKLDNLSANGFAFLTHDNYFATHKGVDIRVKIHNFDLPQHDELEGHVIRCSNNEGLYIVGCQMPGDDFFIRDYVKGKL</sequence>
<dbReference type="SMART" id="SM00283">
    <property type="entry name" value="MA"/>
    <property type="match status" value="1"/>
</dbReference>
<gene>
    <name evidence="4" type="ORF">LKD28_13020</name>
</gene>
<name>A0ABS8FTN3_9FIRM</name>
<dbReference type="Pfam" id="PF07238">
    <property type="entry name" value="PilZ"/>
    <property type="match status" value="1"/>
</dbReference>
<keyword evidence="1 2" id="KW-0807">Transducer</keyword>
<dbReference type="EMBL" id="JAJEQT010000012">
    <property type="protein sequence ID" value="MCC2219928.1"/>
    <property type="molecule type" value="Genomic_DNA"/>
</dbReference>
<dbReference type="InterPro" id="IPR009875">
    <property type="entry name" value="PilZ_domain"/>
</dbReference>
<dbReference type="InterPro" id="IPR004089">
    <property type="entry name" value="MCPsignal_dom"/>
</dbReference>
<organism evidence="4 5">
    <name type="scientific">Coprococcus hominis</name>
    <name type="common">ex Arizal et al. 2022</name>
    <dbReference type="NCBI Taxonomy" id="2881262"/>
    <lineage>
        <taxon>Bacteria</taxon>
        <taxon>Bacillati</taxon>
        <taxon>Bacillota</taxon>
        <taxon>Clostridia</taxon>
        <taxon>Lachnospirales</taxon>
        <taxon>Lachnospiraceae</taxon>
        <taxon>Coprococcus</taxon>
    </lineage>
</organism>
<dbReference type="Pfam" id="PF00015">
    <property type="entry name" value="MCPsignal"/>
    <property type="match status" value="1"/>
</dbReference>
<dbReference type="PANTHER" id="PTHR32089:SF41">
    <property type="entry name" value="METHYL-ACCEPTING CHEMOTAXIS PROTEIN"/>
    <property type="match status" value="1"/>
</dbReference>
<dbReference type="SUPFAM" id="SSF141371">
    <property type="entry name" value="PilZ domain-like"/>
    <property type="match status" value="1"/>
</dbReference>
<evidence type="ECO:0000256" key="2">
    <source>
        <dbReference type="PROSITE-ProRule" id="PRU00284"/>
    </source>
</evidence>
<evidence type="ECO:0000256" key="1">
    <source>
        <dbReference type="ARBA" id="ARBA00023224"/>
    </source>
</evidence>
<evidence type="ECO:0000313" key="5">
    <source>
        <dbReference type="Proteomes" id="UP001198495"/>
    </source>
</evidence>
<evidence type="ECO:0000259" key="3">
    <source>
        <dbReference type="PROSITE" id="PS50111"/>
    </source>
</evidence>
<keyword evidence="5" id="KW-1185">Reference proteome</keyword>
<dbReference type="RefSeq" id="WP_227573613.1">
    <property type="nucleotide sequence ID" value="NZ_JAJEQT010000012.1"/>
</dbReference>
<feature type="domain" description="Methyl-accepting transducer" evidence="3">
    <location>
        <begin position="1"/>
        <end position="188"/>
    </location>
</feature>
<dbReference type="Gene3D" id="1.10.287.950">
    <property type="entry name" value="Methyl-accepting chemotaxis protein"/>
    <property type="match status" value="1"/>
</dbReference>
<dbReference type="Gene3D" id="2.40.10.220">
    <property type="entry name" value="predicted glycosyltransferase like domains"/>
    <property type="match status" value="1"/>
</dbReference>